<keyword evidence="1" id="KW-0328">Glycosyltransferase</keyword>
<dbReference type="Proteomes" id="UP000680045">
    <property type="component" value="Unassembled WGS sequence"/>
</dbReference>
<dbReference type="InterPro" id="IPR012338">
    <property type="entry name" value="Beta-lactam/transpept-like"/>
</dbReference>
<dbReference type="PANTHER" id="PTHR32282">
    <property type="entry name" value="BINDING PROTEIN TRANSPEPTIDASE, PUTATIVE-RELATED"/>
    <property type="match status" value="1"/>
</dbReference>
<name>A0A941J955_9BACI</name>
<accession>A0A941J955</accession>
<evidence type="ECO:0000313" key="4">
    <source>
        <dbReference type="EMBL" id="MBR8646321.1"/>
    </source>
</evidence>
<dbReference type="AlphaFoldDB" id="A0A941J955"/>
<evidence type="ECO:0000256" key="1">
    <source>
        <dbReference type="ARBA" id="ARBA00022676"/>
    </source>
</evidence>
<dbReference type="PANTHER" id="PTHR32282:SF29">
    <property type="entry name" value="PENICILLIN-BINDING PROTEIN 1A"/>
    <property type="match status" value="1"/>
</dbReference>
<keyword evidence="2" id="KW-0808">Transferase</keyword>
<organism evidence="4 5">
    <name type="scientific">Peribacillus frigoritolerans</name>
    <dbReference type="NCBI Taxonomy" id="450367"/>
    <lineage>
        <taxon>Bacteria</taxon>
        <taxon>Bacillati</taxon>
        <taxon>Bacillota</taxon>
        <taxon>Bacilli</taxon>
        <taxon>Bacillales</taxon>
        <taxon>Bacillaceae</taxon>
        <taxon>Peribacillus</taxon>
    </lineage>
</organism>
<dbReference type="SUPFAM" id="SSF56601">
    <property type="entry name" value="beta-lactamase/transpeptidase-like"/>
    <property type="match status" value="1"/>
</dbReference>
<dbReference type="InterPro" id="IPR001460">
    <property type="entry name" value="PCN-bd_Tpept"/>
</dbReference>
<gene>
    <name evidence="4" type="ORF">KEH51_28885</name>
</gene>
<sequence>GRHYGTVPAKALARSLNIPALKRFPSSRLTGHGILPLILGFLSQGLPNRQHWEAVRMFLHFELLAYSSPGNNGIYNEPHSVKRLFYVINKTIKNKTESKPVMKDSTAFIVTDMLKSVMKEPYGTGRLANIPSLPVAGKTGSTNFTPEQRAANNIPSSGVKDSWMAGYTTNYTVAVWAGYDNASGEQMEYLGESSQRIPKYIFKNLMEHMAQSKETKDFDQPDSVVKVESSKVRIQLLRPMNIRQAVKSLMNIMLKVTSLHK</sequence>
<dbReference type="GO" id="GO:0030288">
    <property type="term" value="C:outer membrane-bounded periplasmic space"/>
    <property type="evidence" value="ECO:0007669"/>
    <property type="project" value="TreeGrafter"/>
</dbReference>
<dbReference type="GO" id="GO:0009252">
    <property type="term" value="P:peptidoglycan biosynthetic process"/>
    <property type="evidence" value="ECO:0007669"/>
    <property type="project" value="TreeGrafter"/>
</dbReference>
<protein>
    <recommendedName>
        <fullName evidence="3">Penicillin-binding protein transpeptidase domain-containing protein</fullName>
    </recommendedName>
</protein>
<feature type="non-terminal residue" evidence="4">
    <location>
        <position position="1"/>
    </location>
</feature>
<evidence type="ECO:0000313" key="5">
    <source>
        <dbReference type="Proteomes" id="UP000680045"/>
    </source>
</evidence>
<evidence type="ECO:0000259" key="3">
    <source>
        <dbReference type="Pfam" id="PF00905"/>
    </source>
</evidence>
<dbReference type="EMBL" id="JAGTPW010000090">
    <property type="protein sequence ID" value="MBR8646321.1"/>
    <property type="molecule type" value="Genomic_DNA"/>
</dbReference>
<dbReference type="Pfam" id="PF00905">
    <property type="entry name" value="Transpeptidase"/>
    <property type="match status" value="1"/>
</dbReference>
<evidence type="ECO:0000256" key="2">
    <source>
        <dbReference type="ARBA" id="ARBA00022679"/>
    </source>
</evidence>
<dbReference type="GO" id="GO:0008658">
    <property type="term" value="F:penicillin binding"/>
    <property type="evidence" value="ECO:0007669"/>
    <property type="project" value="InterPro"/>
</dbReference>
<dbReference type="Gene3D" id="3.40.710.10">
    <property type="entry name" value="DD-peptidase/beta-lactamase superfamily"/>
    <property type="match status" value="1"/>
</dbReference>
<dbReference type="GO" id="GO:0008955">
    <property type="term" value="F:peptidoglycan glycosyltransferase activity"/>
    <property type="evidence" value="ECO:0007669"/>
    <property type="project" value="TreeGrafter"/>
</dbReference>
<dbReference type="InterPro" id="IPR050396">
    <property type="entry name" value="Glycosyltr_51/Transpeptidase"/>
</dbReference>
<feature type="domain" description="Penicillin-binding protein transpeptidase" evidence="3">
    <location>
        <begin position="65"/>
        <end position="207"/>
    </location>
</feature>
<comment type="caution">
    <text evidence="4">The sequence shown here is derived from an EMBL/GenBank/DDBJ whole genome shotgun (WGS) entry which is preliminary data.</text>
</comment>
<reference evidence="4" key="1">
    <citation type="submission" date="2021-04" db="EMBL/GenBank/DDBJ databases">
        <title>Whole genome sequencing of Enterococci isolates from hospitalized patients.</title>
        <authorList>
            <person name="Ogoti B.M."/>
            <person name="Onyambu F.G."/>
        </authorList>
    </citation>
    <scope>NUCLEOTIDE SEQUENCE</scope>
    <source>
        <strain evidence="4">242</strain>
    </source>
</reference>
<proteinExistence type="predicted"/>